<accession>A0A852U0X9</accession>
<dbReference type="Pfam" id="PF24731">
    <property type="entry name" value="DUF7683"/>
    <property type="match status" value="1"/>
</dbReference>
<dbReference type="InterPro" id="IPR056100">
    <property type="entry name" value="DUF7683"/>
</dbReference>
<name>A0A852U0X9_9ACTN</name>
<dbReference type="RefSeq" id="WP_179644895.1">
    <property type="nucleotide sequence ID" value="NZ_BAAAYY010000031.1"/>
</dbReference>
<gene>
    <name evidence="2" type="ORF">HDA32_004305</name>
</gene>
<proteinExistence type="predicted"/>
<feature type="domain" description="DUF7683" evidence="1">
    <location>
        <begin position="5"/>
        <end position="74"/>
    </location>
</feature>
<dbReference type="Proteomes" id="UP000589036">
    <property type="component" value="Unassembled WGS sequence"/>
</dbReference>
<reference evidence="2 3" key="1">
    <citation type="submission" date="2020-07" db="EMBL/GenBank/DDBJ databases">
        <title>Sequencing the genomes of 1000 actinobacteria strains.</title>
        <authorList>
            <person name="Klenk H.-P."/>
        </authorList>
    </citation>
    <scope>NUCLEOTIDE SEQUENCE [LARGE SCALE GENOMIC DNA]</scope>
    <source>
        <strain evidence="2 3">CXB654</strain>
    </source>
</reference>
<organism evidence="2 3">
    <name type="scientific">Spinactinospora alkalitolerans</name>
    <dbReference type="NCBI Taxonomy" id="687207"/>
    <lineage>
        <taxon>Bacteria</taxon>
        <taxon>Bacillati</taxon>
        <taxon>Actinomycetota</taxon>
        <taxon>Actinomycetes</taxon>
        <taxon>Streptosporangiales</taxon>
        <taxon>Nocardiopsidaceae</taxon>
        <taxon>Spinactinospora</taxon>
    </lineage>
</organism>
<evidence type="ECO:0000313" key="2">
    <source>
        <dbReference type="EMBL" id="NYE49185.1"/>
    </source>
</evidence>
<protein>
    <recommendedName>
        <fullName evidence="1">DUF7683 domain-containing protein</fullName>
    </recommendedName>
</protein>
<keyword evidence="3" id="KW-1185">Reference proteome</keyword>
<dbReference type="AlphaFoldDB" id="A0A852U0X9"/>
<evidence type="ECO:0000313" key="3">
    <source>
        <dbReference type="Proteomes" id="UP000589036"/>
    </source>
</evidence>
<sequence length="79" mass="8605">MRVVRAVSGFSKADDSLVWETEVGDDVVAEVGAASDTSGDPEMYNAYPLEGELLRKVSRIAGFEIDADLDYLLETYTQG</sequence>
<comment type="caution">
    <text evidence="2">The sequence shown here is derived from an EMBL/GenBank/DDBJ whole genome shotgun (WGS) entry which is preliminary data.</text>
</comment>
<dbReference type="EMBL" id="JACCCC010000001">
    <property type="protein sequence ID" value="NYE49185.1"/>
    <property type="molecule type" value="Genomic_DNA"/>
</dbReference>
<evidence type="ECO:0000259" key="1">
    <source>
        <dbReference type="Pfam" id="PF24731"/>
    </source>
</evidence>